<dbReference type="InterPro" id="IPR052296">
    <property type="entry name" value="TR-Histone_Methyltrans"/>
</dbReference>
<dbReference type="GO" id="GO:0005634">
    <property type="term" value="C:nucleus"/>
    <property type="evidence" value="ECO:0007669"/>
    <property type="project" value="UniProtKB-SubCell"/>
</dbReference>
<gene>
    <name evidence="5" type="ORF">HJG60_020839</name>
</gene>
<sequence>MEVPQLKKRLQDRQAKDREHGTLTGQPGPQQQTQDIPRKPVGSTVFSEWPSRARQEQKSAFSKLARYLSGKPGSASLFQASRPADAMRELLGLIKMVDFPCWGQLSNSKLLVGDFWNLQMLPQNTHLFSAFLGTLWLKHAMAQIPTPLSSSSPASWALLPPMFPSQGLSTQNWCAKCNLSFHMTLDLFFHMRTHHKKEHAGPDLHSKKLTEEAHDPFVMNISGSTTISPGTLLLTVNRWLWNKPLSAVSTIWQGQKMVCQGFL</sequence>
<dbReference type="EMBL" id="JABVXQ010000005">
    <property type="protein sequence ID" value="KAF6112434.1"/>
    <property type="molecule type" value="Genomic_DNA"/>
</dbReference>
<dbReference type="AlphaFoldDB" id="A0A834AHF4"/>
<evidence type="ECO:0000256" key="1">
    <source>
        <dbReference type="ARBA" id="ARBA00004123"/>
    </source>
</evidence>
<evidence type="ECO:0000259" key="4">
    <source>
        <dbReference type="PROSITE" id="PS00028"/>
    </source>
</evidence>
<dbReference type="Proteomes" id="UP000664940">
    <property type="component" value="Unassembled WGS sequence"/>
</dbReference>
<evidence type="ECO:0000313" key="6">
    <source>
        <dbReference type="Proteomes" id="UP000664940"/>
    </source>
</evidence>
<feature type="domain" description="C2H2-type" evidence="4">
    <location>
        <begin position="174"/>
        <end position="195"/>
    </location>
</feature>
<name>A0A834AHF4_9CHIR</name>
<feature type="compositionally biased region" description="Low complexity" evidence="3">
    <location>
        <begin position="24"/>
        <end position="34"/>
    </location>
</feature>
<reference evidence="5 6" key="1">
    <citation type="journal article" date="2020" name="Nature">
        <title>Six reference-quality genomes reveal evolution of bat adaptations.</title>
        <authorList>
            <person name="Jebb D."/>
            <person name="Huang Z."/>
            <person name="Pippel M."/>
            <person name="Hughes G.M."/>
            <person name="Lavrichenko K."/>
            <person name="Devanna P."/>
            <person name="Winkler S."/>
            <person name="Jermiin L.S."/>
            <person name="Skirmuntt E.C."/>
            <person name="Katzourakis A."/>
            <person name="Burkitt-Gray L."/>
            <person name="Ray D.A."/>
            <person name="Sullivan K.A.M."/>
            <person name="Roscito J.G."/>
            <person name="Kirilenko B.M."/>
            <person name="Davalos L.M."/>
            <person name="Corthals A.P."/>
            <person name="Power M.L."/>
            <person name="Jones G."/>
            <person name="Ransome R.D."/>
            <person name="Dechmann D.K.N."/>
            <person name="Locatelli A.G."/>
            <person name="Puechmaille S.J."/>
            <person name="Fedrigo O."/>
            <person name="Jarvis E.D."/>
            <person name="Hiller M."/>
            <person name="Vernes S.C."/>
            <person name="Myers E.W."/>
            <person name="Teeling E.C."/>
        </authorList>
    </citation>
    <scope>NUCLEOTIDE SEQUENCE [LARGE SCALE GENOMIC DNA]</scope>
    <source>
        <strain evidence="5">Bat1K_MPI-CBG_1</strain>
    </source>
</reference>
<evidence type="ECO:0000256" key="3">
    <source>
        <dbReference type="SAM" id="MobiDB-lite"/>
    </source>
</evidence>
<dbReference type="PROSITE" id="PS00028">
    <property type="entry name" value="ZINC_FINGER_C2H2_1"/>
    <property type="match status" value="1"/>
</dbReference>
<comment type="subcellular location">
    <subcellularLocation>
        <location evidence="1">Nucleus</location>
    </subcellularLocation>
</comment>
<proteinExistence type="predicted"/>
<dbReference type="PANTHER" id="PTHR16516">
    <property type="entry name" value="AGAP007109-PA"/>
    <property type="match status" value="1"/>
</dbReference>
<keyword evidence="2" id="KW-0539">Nucleus</keyword>
<dbReference type="GO" id="GO:0006355">
    <property type="term" value="P:regulation of DNA-templated transcription"/>
    <property type="evidence" value="ECO:0007669"/>
    <property type="project" value="TreeGrafter"/>
</dbReference>
<feature type="region of interest" description="Disordered" evidence="3">
    <location>
        <begin position="1"/>
        <end position="54"/>
    </location>
</feature>
<comment type="caution">
    <text evidence="5">The sequence shown here is derived from an EMBL/GenBank/DDBJ whole genome shotgun (WGS) entry which is preliminary data.</text>
</comment>
<evidence type="ECO:0000313" key="5">
    <source>
        <dbReference type="EMBL" id="KAF6112434.1"/>
    </source>
</evidence>
<feature type="compositionally biased region" description="Basic and acidic residues" evidence="3">
    <location>
        <begin position="9"/>
        <end position="21"/>
    </location>
</feature>
<accession>A0A834AHF4</accession>
<organism evidence="5 6">
    <name type="scientific">Phyllostomus discolor</name>
    <name type="common">pale spear-nosed bat</name>
    <dbReference type="NCBI Taxonomy" id="89673"/>
    <lineage>
        <taxon>Eukaryota</taxon>
        <taxon>Metazoa</taxon>
        <taxon>Chordata</taxon>
        <taxon>Craniata</taxon>
        <taxon>Vertebrata</taxon>
        <taxon>Euteleostomi</taxon>
        <taxon>Mammalia</taxon>
        <taxon>Eutheria</taxon>
        <taxon>Laurasiatheria</taxon>
        <taxon>Chiroptera</taxon>
        <taxon>Yangochiroptera</taxon>
        <taxon>Phyllostomidae</taxon>
        <taxon>Phyllostominae</taxon>
        <taxon>Phyllostomus</taxon>
    </lineage>
</organism>
<dbReference type="PANTHER" id="PTHR16516:SF5">
    <property type="entry name" value="ZINC FINGER PROTEIN 488"/>
    <property type="match status" value="1"/>
</dbReference>
<dbReference type="GO" id="GO:0014003">
    <property type="term" value="P:oligodendrocyte development"/>
    <property type="evidence" value="ECO:0007669"/>
    <property type="project" value="TreeGrafter"/>
</dbReference>
<dbReference type="InterPro" id="IPR013087">
    <property type="entry name" value="Znf_C2H2_type"/>
</dbReference>
<evidence type="ECO:0000256" key="2">
    <source>
        <dbReference type="ARBA" id="ARBA00023242"/>
    </source>
</evidence>
<protein>
    <submittedName>
        <fullName evidence="5">Zinc finger protein 488</fullName>
    </submittedName>
</protein>